<evidence type="ECO:0000313" key="3">
    <source>
        <dbReference type="EMBL" id="OBZ95423.1"/>
    </source>
</evidence>
<dbReference type="EMBL" id="LGLV01000007">
    <property type="protein sequence ID" value="OBZ95423.1"/>
    <property type="molecule type" value="Genomic_DNA"/>
</dbReference>
<evidence type="ECO:0000256" key="1">
    <source>
        <dbReference type="SAM" id="MobiDB-lite"/>
    </source>
</evidence>
<dbReference type="Proteomes" id="UP000093111">
    <property type="component" value="Unassembled WGS sequence"/>
</dbReference>
<feature type="chain" id="PRO_5008890159" evidence="2">
    <location>
        <begin position="25"/>
        <end position="156"/>
    </location>
</feature>
<reference evidence="3 4" key="1">
    <citation type="journal article" date="2016" name="Syst. Appl. Microbiol.">
        <title>Pararhizobium polonicum sp. nov. isolated from tumors on stone fruit rootstocks.</title>
        <authorList>
            <person name="Pulawska J."/>
            <person name="Kuzmanovic N."/>
            <person name="Willems A."/>
            <person name="Pothier J.F."/>
        </authorList>
    </citation>
    <scope>NUCLEOTIDE SEQUENCE [LARGE SCALE GENOMIC DNA]</scope>
    <source>
        <strain evidence="3 4">F5.1</strain>
    </source>
</reference>
<evidence type="ECO:0000313" key="4">
    <source>
        <dbReference type="Proteomes" id="UP000093111"/>
    </source>
</evidence>
<accession>A0A1C7P2C0</accession>
<sequence>MFSFAKTAAISAIIISASMGVAFAGSHGGSSGSGDHNGDHRDGHHDRFMLGDNDITNDDAQNPAFVVPAFTPVQASGPRLQAILSELRADDQRVNADRARGLLTASESRHLKAEDGQIRREAMWTAERNHGVIPTPRYITLQNQAQRLQTEISRMV</sequence>
<organism evidence="3 4">
    <name type="scientific">Pararhizobium polonicum</name>
    <dbReference type="NCBI Taxonomy" id="1612624"/>
    <lineage>
        <taxon>Bacteria</taxon>
        <taxon>Pseudomonadati</taxon>
        <taxon>Pseudomonadota</taxon>
        <taxon>Alphaproteobacteria</taxon>
        <taxon>Hyphomicrobiales</taxon>
        <taxon>Rhizobiaceae</taxon>
        <taxon>Rhizobium/Agrobacterium group</taxon>
        <taxon>Pararhizobium</taxon>
    </lineage>
</organism>
<name>A0A1C7P2C0_9HYPH</name>
<dbReference type="AlphaFoldDB" id="A0A1C7P2C0"/>
<evidence type="ECO:0000256" key="2">
    <source>
        <dbReference type="SAM" id="SignalP"/>
    </source>
</evidence>
<feature type="signal peptide" evidence="2">
    <location>
        <begin position="1"/>
        <end position="24"/>
    </location>
</feature>
<proteinExistence type="predicted"/>
<comment type="caution">
    <text evidence="3">The sequence shown here is derived from an EMBL/GenBank/DDBJ whole genome shotgun (WGS) entry which is preliminary data.</text>
</comment>
<gene>
    <name evidence="3" type="ORF">ADU59_12705</name>
</gene>
<dbReference type="OrthoDB" id="8278237at2"/>
<feature type="compositionally biased region" description="Basic and acidic residues" evidence="1">
    <location>
        <begin position="36"/>
        <end position="46"/>
    </location>
</feature>
<keyword evidence="2" id="KW-0732">Signal</keyword>
<feature type="region of interest" description="Disordered" evidence="1">
    <location>
        <begin position="27"/>
        <end position="46"/>
    </location>
</feature>
<dbReference type="RefSeq" id="WP_068954473.1">
    <property type="nucleotide sequence ID" value="NZ_LGLV01000007.1"/>
</dbReference>
<protein>
    <submittedName>
        <fullName evidence="3">Uncharacterized protein</fullName>
    </submittedName>
</protein>
<keyword evidence="4" id="KW-1185">Reference proteome</keyword>